<comment type="caution">
    <text evidence="7">The sequence shown here is derived from an EMBL/GenBank/DDBJ whole genome shotgun (WGS) entry which is preliminary data.</text>
</comment>
<evidence type="ECO:0000256" key="2">
    <source>
        <dbReference type="ARBA" id="ARBA00022723"/>
    </source>
</evidence>
<dbReference type="GO" id="GO:0020037">
    <property type="term" value="F:heme binding"/>
    <property type="evidence" value="ECO:0007669"/>
    <property type="project" value="InterPro"/>
</dbReference>
<evidence type="ECO:0000256" key="4">
    <source>
        <dbReference type="PROSITE-ProRule" id="PRU00433"/>
    </source>
</evidence>
<dbReference type="InterPro" id="IPR009056">
    <property type="entry name" value="Cyt_c-like_dom"/>
</dbReference>
<evidence type="ECO:0000256" key="3">
    <source>
        <dbReference type="ARBA" id="ARBA00023004"/>
    </source>
</evidence>
<dbReference type="InterPro" id="IPR036909">
    <property type="entry name" value="Cyt_c-like_dom_sf"/>
</dbReference>
<dbReference type="Proteomes" id="UP000557307">
    <property type="component" value="Unassembled WGS sequence"/>
</dbReference>
<dbReference type="Gene3D" id="1.10.760.10">
    <property type="entry name" value="Cytochrome c-like domain"/>
    <property type="match status" value="2"/>
</dbReference>
<feature type="transmembrane region" description="Helical" evidence="5">
    <location>
        <begin position="7"/>
        <end position="30"/>
    </location>
</feature>
<dbReference type="Pfam" id="PF00034">
    <property type="entry name" value="Cytochrom_C"/>
    <property type="match status" value="1"/>
</dbReference>
<dbReference type="InterPro" id="IPR051459">
    <property type="entry name" value="Cytochrome_c-type_DH"/>
</dbReference>
<gene>
    <name evidence="7" type="ORF">HNQ92_002636</name>
</gene>
<dbReference type="PANTHER" id="PTHR35008">
    <property type="entry name" value="BLL4482 PROTEIN-RELATED"/>
    <property type="match status" value="1"/>
</dbReference>
<dbReference type="PROSITE" id="PS51007">
    <property type="entry name" value="CYTC"/>
    <property type="match status" value="2"/>
</dbReference>
<feature type="domain" description="Cytochrome c" evidence="6">
    <location>
        <begin position="46"/>
        <end position="160"/>
    </location>
</feature>
<evidence type="ECO:0000313" key="8">
    <source>
        <dbReference type="Proteomes" id="UP000557307"/>
    </source>
</evidence>
<dbReference type="AlphaFoldDB" id="A0A840TT95"/>
<evidence type="ECO:0000256" key="5">
    <source>
        <dbReference type="SAM" id="Phobius"/>
    </source>
</evidence>
<organism evidence="7 8">
    <name type="scientific">Rhabdobacter roseus</name>
    <dbReference type="NCBI Taxonomy" id="1655419"/>
    <lineage>
        <taxon>Bacteria</taxon>
        <taxon>Pseudomonadati</taxon>
        <taxon>Bacteroidota</taxon>
        <taxon>Cytophagia</taxon>
        <taxon>Cytophagales</taxon>
        <taxon>Cytophagaceae</taxon>
        <taxon>Rhabdobacter</taxon>
    </lineage>
</organism>
<dbReference type="PANTHER" id="PTHR35008:SF8">
    <property type="entry name" value="ALCOHOL DEHYDROGENASE CYTOCHROME C SUBUNIT"/>
    <property type="match status" value="1"/>
</dbReference>
<proteinExistence type="predicted"/>
<accession>A0A840TT95</accession>
<evidence type="ECO:0000259" key="6">
    <source>
        <dbReference type="PROSITE" id="PS51007"/>
    </source>
</evidence>
<evidence type="ECO:0000313" key="7">
    <source>
        <dbReference type="EMBL" id="MBB5284493.1"/>
    </source>
</evidence>
<keyword evidence="5" id="KW-0812">Transmembrane</keyword>
<dbReference type="SUPFAM" id="SSF46626">
    <property type="entry name" value="Cytochrome c"/>
    <property type="match status" value="2"/>
</dbReference>
<protein>
    <submittedName>
        <fullName evidence="7">Cytochrome c2</fullName>
    </submittedName>
</protein>
<dbReference type="GO" id="GO:0009055">
    <property type="term" value="F:electron transfer activity"/>
    <property type="evidence" value="ECO:0007669"/>
    <property type="project" value="InterPro"/>
</dbReference>
<keyword evidence="1 4" id="KW-0349">Heme</keyword>
<evidence type="ECO:0000256" key="1">
    <source>
        <dbReference type="ARBA" id="ARBA00022617"/>
    </source>
</evidence>
<reference evidence="7 8" key="1">
    <citation type="submission" date="2020-08" db="EMBL/GenBank/DDBJ databases">
        <title>Genomic Encyclopedia of Type Strains, Phase IV (KMG-IV): sequencing the most valuable type-strain genomes for metagenomic binning, comparative biology and taxonomic classification.</title>
        <authorList>
            <person name="Goeker M."/>
        </authorList>
    </citation>
    <scope>NUCLEOTIDE SEQUENCE [LARGE SCALE GENOMIC DNA]</scope>
    <source>
        <strain evidence="7 8">DSM 105074</strain>
    </source>
</reference>
<feature type="domain" description="Cytochrome c" evidence="6">
    <location>
        <begin position="196"/>
        <end position="314"/>
    </location>
</feature>
<keyword evidence="3 4" id="KW-0408">Iron</keyword>
<keyword evidence="5" id="KW-0472">Membrane</keyword>
<dbReference type="GO" id="GO:0046872">
    <property type="term" value="F:metal ion binding"/>
    <property type="evidence" value="ECO:0007669"/>
    <property type="project" value="UniProtKB-KW"/>
</dbReference>
<name>A0A840TT95_9BACT</name>
<sequence length="331" mass="36978">MKKLFKVLGIVLAVVVVAVVGIVGYIFLFLPNVGDAPDLKVELTPERVQRGEYLANHVMVCMDCHSRRDFTAFSGPLRPETFGAGGEKFDHNEGFPGTFYSRNITPAALKDWTDGEIYRAVTTGVSRDGHAFFPVMPYQYYAKADPEDIKDIIAYLRTLQPIDNEVPASKPDFPFNVILRTIPQKAEPSQRPAVTDRVAYGKYLANVAACYECHTNNDDKGQKIPGMDWAGGWEMSLGDGRIIRTSNLTPDPETGLGAWTEEAFVARFKAYADSSYRPHAVSNTEFQTIMPWMMYAGMKEEDLKAIFAYLRTVPPIKNKVEKFSIEPVAAK</sequence>
<keyword evidence="5" id="KW-1133">Transmembrane helix</keyword>
<keyword evidence="8" id="KW-1185">Reference proteome</keyword>
<dbReference type="RefSeq" id="WP_184174426.1">
    <property type="nucleotide sequence ID" value="NZ_JACHGF010000003.1"/>
</dbReference>
<dbReference type="EMBL" id="JACHGF010000003">
    <property type="protein sequence ID" value="MBB5284493.1"/>
    <property type="molecule type" value="Genomic_DNA"/>
</dbReference>
<keyword evidence="2 4" id="KW-0479">Metal-binding</keyword>